<gene>
    <name evidence="1" type="ORF">JT362_32715</name>
</gene>
<evidence type="ECO:0000313" key="1">
    <source>
        <dbReference type="EMBL" id="MCT2587888.1"/>
    </source>
</evidence>
<proteinExistence type="predicted"/>
<dbReference type="RefSeq" id="WP_260195799.1">
    <property type="nucleotide sequence ID" value="NZ_JAFFZE010000029.1"/>
</dbReference>
<comment type="caution">
    <text evidence="1">The sequence shown here is derived from an EMBL/GenBank/DDBJ whole genome shotgun (WGS) entry which is preliminary data.</text>
</comment>
<evidence type="ECO:0000313" key="2">
    <source>
        <dbReference type="Proteomes" id="UP001156441"/>
    </source>
</evidence>
<reference evidence="1 2" key="1">
    <citation type="submission" date="2021-02" db="EMBL/GenBank/DDBJ databases">
        <title>Actinophytocola xerophila sp. nov., isolated from soil of cotton cropping field.</title>
        <authorList>
            <person name="Huang R."/>
            <person name="Chen X."/>
            <person name="Ge X."/>
            <person name="Liu W."/>
        </authorList>
    </citation>
    <scope>NUCLEOTIDE SEQUENCE [LARGE SCALE GENOMIC DNA]</scope>
    <source>
        <strain evidence="1 2">S1-96</strain>
    </source>
</reference>
<organism evidence="1 2">
    <name type="scientific">Actinophytocola gossypii</name>
    <dbReference type="NCBI Taxonomy" id="2812003"/>
    <lineage>
        <taxon>Bacteria</taxon>
        <taxon>Bacillati</taxon>
        <taxon>Actinomycetota</taxon>
        <taxon>Actinomycetes</taxon>
        <taxon>Pseudonocardiales</taxon>
        <taxon>Pseudonocardiaceae</taxon>
    </lineage>
</organism>
<name>A0ABT2JJ30_9PSEU</name>
<accession>A0ABT2JJ30</accession>
<keyword evidence="2" id="KW-1185">Reference proteome</keyword>
<protein>
    <submittedName>
        <fullName evidence="1">Uncharacterized protein</fullName>
    </submittedName>
</protein>
<sequence length="91" mass="10297">MTEGYKVIEPGPVEHSVQLSSWVGIPVDAHMECRINPHRDFEFSVGTWQVGVELVFERRALQRFVDLATRALAQPERGDPKSERVFSSQAS</sequence>
<dbReference type="Proteomes" id="UP001156441">
    <property type="component" value="Unassembled WGS sequence"/>
</dbReference>
<dbReference type="EMBL" id="JAFFZE010000029">
    <property type="protein sequence ID" value="MCT2587888.1"/>
    <property type="molecule type" value="Genomic_DNA"/>
</dbReference>